<evidence type="ECO:0000313" key="2">
    <source>
        <dbReference type="EMBL" id="MDN8670050.1"/>
    </source>
</evidence>
<keyword evidence="1" id="KW-0732">Signal</keyword>
<name>A0ABT8QHG4_9GAMM</name>
<dbReference type="EMBL" id="JAUKNN010000027">
    <property type="protein sequence ID" value="MDN8670050.1"/>
    <property type="molecule type" value="Genomic_DNA"/>
</dbReference>
<feature type="signal peptide" evidence="1">
    <location>
        <begin position="1"/>
        <end position="24"/>
    </location>
</feature>
<evidence type="ECO:0000313" key="3">
    <source>
        <dbReference type="Proteomes" id="UP001174315"/>
    </source>
</evidence>
<gene>
    <name evidence="2" type="ORF">Q0S36_11970</name>
</gene>
<reference evidence="2" key="1">
    <citation type="submission" date="2023-07" db="EMBL/GenBank/DDBJ databases">
        <title>Stenotrophomonas isolates from soil.</title>
        <authorList>
            <person name="Sharma V."/>
            <person name="Zur-Pinska J."/>
            <person name="Hay A.G."/>
        </authorList>
    </citation>
    <scope>NUCLEOTIDE SEQUENCE</scope>
    <source>
        <strain evidence="2">C2</strain>
    </source>
</reference>
<organism evidence="2 3">
    <name type="scientific">Stenotrophomonas indicatrix</name>
    <dbReference type="NCBI Taxonomy" id="2045451"/>
    <lineage>
        <taxon>Bacteria</taxon>
        <taxon>Pseudomonadati</taxon>
        <taxon>Pseudomonadota</taxon>
        <taxon>Gammaproteobacteria</taxon>
        <taxon>Lysobacterales</taxon>
        <taxon>Lysobacteraceae</taxon>
        <taxon>Stenotrophomonas</taxon>
    </lineage>
</organism>
<accession>A0ABT8QHG4</accession>
<dbReference type="NCBIfam" id="NF047539">
    <property type="entry name" value="XAC2610_fam"/>
    <property type="match status" value="1"/>
</dbReference>
<proteinExistence type="predicted"/>
<keyword evidence="3" id="KW-1185">Reference proteome</keyword>
<dbReference type="InterPro" id="IPR058087">
    <property type="entry name" value="XAC2610_dom"/>
</dbReference>
<comment type="caution">
    <text evidence="2">The sequence shown here is derived from an EMBL/GenBank/DDBJ whole genome shotgun (WGS) entry which is preliminary data.</text>
</comment>
<dbReference type="Proteomes" id="UP001174315">
    <property type="component" value="Unassembled WGS sequence"/>
</dbReference>
<dbReference type="RefSeq" id="WP_301869622.1">
    <property type="nucleotide sequence ID" value="NZ_JAUKNN010000027.1"/>
</dbReference>
<sequence>MTPRHVLMAVMLAGLLVPAAQAQAQDEDRGPLRFSPAAGVQASVEVQEDGMLAVLLQPAGKRQRLPGAPDAEGHSRLSAEDLDFDGRPELVARAAVGMVNEAVAVYRFDVGSGEFRALKAVTHGHDQCGDLMGLTADAATRTLTASCRSGPMWYTDVYRFNGPQLYLYRGESVLMLGDTLNRALHWEETENQGPLAVWRTYDPSGKVLESAIGDGLGAPASGAPLVGLMASVLPARLFLFDHPGASSTQRYLVQGDRVEMLDEQDGWVKLRYPNPKRGAVTGWINVND</sequence>
<protein>
    <submittedName>
        <fullName evidence="2">SH3 domain-containing protein</fullName>
    </submittedName>
</protein>
<evidence type="ECO:0000256" key="1">
    <source>
        <dbReference type="SAM" id="SignalP"/>
    </source>
</evidence>
<feature type="chain" id="PRO_5045055143" evidence="1">
    <location>
        <begin position="25"/>
        <end position="288"/>
    </location>
</feature>